<sequence length="99" mass="11745">MMNYEAVWIFFSICDDELRSGSSQSFSWLMMMCYEVDQDNLKHSKADYTELRRWTKPIILCFGHNQTFQSRLHRAKKVDKADYTVLWTQPNTPKPITSS</sequence>
<organism evidence="1 2">
    <name type="scientific">Jatropha curcas</name>
    <name type="common">Barbados nut</name>
    <dbReference type="NCBI Taxonomy" id="180498"/>
    <lineage>
        <taxon>Eukaryota</taxon>
        <taxon>Viridiplantae</taxon>
        <taxon>Streptophyta</taxon>
        <taxon>Embryophyta</taxon>
        <taxon>Tracheophyta</taxon>
        <taxon>Spermatophyta</taxon>
        <taxon>Magnoliopsida</taxon>
        <taxon>eudicotyledons</taxon>
        <taxon>Gunneridae</taxon>
        <taxon>Pentapetalae</taxon>
        <taxon>rosids</taxon>
        <taxon>fabids</taxon>
        <taxon>Malpighiales</taxon>
        <taxon>Euphorbiaceae</taxon>
        <taxon>Crotonoideae</taxon>
        <taxon>Jatropheae</taxon>
        <taxon>Jatropha</taxon>
    </lineage>
</organism>
<dbReference type="AlphaFoldDB" id="A0A067LBW7"/>
<dbReference type="Proteomes" id="UP000027138">
    <property type="component" value="Unassembled WGS sequence"/>
</dbReference>
<gene>
    <name evidence="1" type="ORF">JCGZ_11884</name>
</gene>
<proteinExistence type="predicted"/>
<evidence type="ECO:0000313" key="1">
    <source>
        <dbReference type="EMBL" id="KDP45981.1"/>
    </source>
</evidence>
<protein>
    <submittedName>
        <fullName evidence="1">Uncharacterized protein</fullName>
    </submittedName>
</protein>
<reference evidence="1 2" key="1">
    <citation type="journal article" date="2014" name="PLoS ONE">
        <title>Global Analysis of Gene Expression Profiles in Physic Nut (Jatropha curcas L.) Seedlings Exposed to Salt Stress.</title>
        <authorList>
            <person name="Zhang L."/>
            <person name="Zhang C."/>
            <person name="Wu P."/>
            <person name="Chen Y."/>
            <person name="Li M."/>
            <person name="Jiang H."/>
            <person name="Wu G."/>
        </authorList>
    </citation>
    <scope>NUCLEOTIDE SEQUENCE [LARGE SCALE GENOMIC DNA]</scope>
    <source>
        <strain evidence="2">cv. GZQX0401</strain>
        <tissue evidence="1">Young leaves</tissue>
    </source>
</reference>
<name>A0A067LBW7_JATCU</name>
<dbReference type="EMBL" id="KK914224">
    <property type="protein sequence ID" value="KDP45981.1"/>
    <property type="molecule type" value="Genomic_DNA"/>
</dbReference>
<evidence type="ECO:0000313" key="2">
    <source>
        <dbReference type="Proteomes" id="UP000027138"/>
    </source>
</evidence>
<accession>A0A067LBW7</accession>
<keyword evidence="2" id="KW-1185">Reference proteome</keyword>